<dbReference type="Pfam" id="PF09804">
    <property type="entry name" value="DENND11"/>
    <property type="match status" value="1"/>
</dbReference>
<gene>
    <name evidence="3" type="ORF">PBIL07802_LOCUS31423</name>
</gene>
<dbReference type="PROSITE" id="PS50211">
    <property type="entry name" value="DENN"/>
    <property type="match status" value="1"/>
</dbReference>
<dbReference type="PANTHER" id="PTHR28153:SF1">
    <property type="entry name" value="DUF4484 DOMAIN-CONTAINING PROTEIN"/>
    <property type="match status" value="1"/>
</dbReference>
<dbReference type="PANTHER" id="PTHR28153">
    <property type="entry name" value="PROTEIN, PUTATIVE-RELATED"/>
    <property type="match status" value="1"/>
</dbReference>
<organism evidence="3">
    <name type="scientific">Palpitomonas bilix</name>
    <dbReference type="NCBI Taxonomy" id="652834"/>
    <lineage>
        <taxon>Eukaryota</taxon>
        <taxon>Eukaryota incertae sedis</taxon>
    </lineage>
</organism>
<dbReference type="InterPro" id="IPR018626">
    <property type="entry name" value="LCHN/Anr2"/>
</dbReference>
<reference evidence="3" key="1">
    <citation type="submission" date="2021-01" db="EMBL/GenBank/DDBJ databases">
        <authorList>
            <person name="Corre E."/>
            <person name="Pelletier E."/>
            <person name="Niang G."/>
            <person name="Scheremetjew M."/>
            <person name="Finn R."/>
            <person name="Kale V."/>
            <person name="Holt S."/>
            <person name="Cochrane G."/>
            <person name="Meng A."/>
            <person name="Brown T."/>
            <person name="Cohen L."/>
        </authorList>
    </citation>
    <scope>NUCLEOTIDE SEQUENCE</scope>
    <source>
        <strain evidence="3">NIES-2562</strain>
    </source>
</reference>
<feature type="domain" description="UDENN" evidence="2">
    <location>
        <begin position="46"/>
        <end position="450"/>
    </location>
</feature>
<dbReference type="GO" id="GO:0005811">
    <property type="term" value="C:lipid droplet"/>
    <property type="evidence" value="ECO:0007669"/>
    <property type="project" value="TreeGrafter"/>
</dbReference>
<dbReference type="AlphaFoldDB" id="A0A7S3GKJ0"/>
<protein>
    <recommendedName>
        <fullName evidence="2">UDENN domain-containing protein</fullName>
    </recommendedName>
</protein>
<name>A0A7S3GKJ0_9EUKA</name>
<dbReference type="InterPro" id="IPR037516">
    <property type="entry name" value="Tripartite_DENN"/>
</dbReference>
<feature type="region of interest" description="Disordered" evidence="1">
    <location>
        <begin position="1"/>
        <end position="28"/>
    </location>
</feature>
<evidence type="ECO:0000313" key="3">
    <source>
        <dbReference type="EMBL" id="CAE0269070.1"/>
    </source>
</evidence>
<accession>A0A7S3GKJ0</accession>
<dbReference type="InterPro" id="IPR053056">
    <property type="entry name" value="Lipid_Metab_Assoc_Protein"/>
</dbReference>
<evidence type="ECO:0000259" key="2">
    <source>
        <dbReference type="PROSITE" id="PS50211"/>
    </source>
</evidence>
<proteinExistence type="predicted"/>
<sequence>MIGCSMTDEDLRRPLLSSSPSSRRRVRESKPVRSAHLLSLRTPDVECAFVVNFDEIKGNVVEFVYPDNKRSLVEEGGIDFRAMPSGLHTVEEDFVYFRSGSDRTVFGVAAFSSLRTGEEKRGARQRSVGFLLKEEAWLRPFLPRLSYEARHLNEHPRDYAGIVDAFETVQNERQDGERKGEDAAASALSVSADEKVVKSGRHTQILSSFADVTRFYGPAISLLRKAVLLGLRILIYSPPPIGPACERALWLSKTATTSHIDDSMRVPVLYSVSIHDIDHLSSLSSFIAVTTDKIFLEKPDLFDMSVDRQYVQLSDRFISRMTTPAQRPTVRCLRFSPDDASEYRHFVKIVNENSQLGLNKAGPFSELDGRLEDEWKDKNDLLLEELFSASDVGRVIDGRVVVRDFSLPSSSIYFLQALSRRFHLHCDVRINSFSLRCCSFSSPAPSLPPF</sequence>
<dbReference type="EMBL" id="HBIB01047744">
    <property type="protein sequence ID" value="CAE0269070.1"/>
    <property type="molecule type" value="Transcribed_RNA"/>
</dbReference>
<evidence type="ECO:0000256" key="1">
    <source>
        <dbReference type="SAM" id="MobiDB-lite"/>
    </source>
</evidence>